<comment type="similarity">
    <text evidence="2">Belongs to the TerC family.</text>
</comment>
<feature type="transmembrane region" description="Helical" evidence="6">
    <location>
        <begin position="122"/>
        <end position="149"/>
    </location>
</feature>
<reference evidence="7 8" key="1">
    <citation type="submission" date="2014-01" db="EMBL/GenBank/DDBJ databases">
        <title>Genome sequence determination for a cystic fibrosis isolate, Inquilinus limosus.</title>
        <authorList>
            <person name="Pino M."/>
            <person name="Di Conza J."/>
            <person name="Gutkind G."/>
        </authorList>
    </citation>
    <scope>NUCLEOTIDE SEQUENCE [LARGE SCALE GENOMIC DNA]</scope>
    <source>
        <strain evidence="7 8">MP06</strain>
    </source>
</reference>
<protein>
    <submittedName>
        <fullName evidence="7">Membrane protein</fullName>
    </submittedName>
</protein>
<feature type="transmembrane region" description="Helical" evidence="6">
    <location>
        <begin position="186"/>
        <end position="206"/>
    </location>
</feature>
<dbReference type="Proteomes" id="UP000029995">
    <property type="component" value="Unassembled WGS sequence"/>
</dbReference>
<evidence type="ECO:0000256" key="6">
    <source>
        <dbReference type="SAM" id="Phobius"/>
    </source>
</evidence>
<evidence type="ECO:0000256" key="4">
    <source>
        <dbReference type="ARBA" id="ARBA00022989"/>
    </source>
</evidence>
<evidence type="ECO:0000256" key="2">
    <source>
        <dbReference type="ARBA" id="ARBA00007511"/>
    </source>
</evidence>
<keyword evidence="5 6" id="KW-0472">Membrane</keyword>
<dbReference type="PANTHER" id="PTHR30238:SF4">
    <property type="entry name" value="SLL1022 PROTEIN"/>
    <property type="match status" value="1"/>
</dbReference>
<organism evidence="7 8">
    <name type="scientific">Inquilinus limosus MP06</name>
    <dbReference type="NCBI Taxonomy" id="1398085"/>
    <lineage>
        <taxon>Bacteria</taxon>
        <taxon>Pseudomonadati</taxon>
        <taxon>Pseudomonadota</taxon>
        <taxon>Alphaproteobacteria</taxon>
        <taxon>Rhodospirillales</taxon>
        <taxon>Rhodospirillaceae</taxon>
        <taxon>Inquilinus</taxon>
    </lineage>
</organism>
<dbReference type="RefSeq" id="WP_034844134.1">
    <property type="nucleotide sequence ID" value="NZ_JANX01000360.1"/>
</dbReference>
<dbReference type="Pfam" id="PF03741">
    <property type="entry name" value="TerC"/>
    <property type="match status" value="1"/>
</dbReference>
<keyword evidence="4 6" id="KW-1133">Transmembrane helix</keyword>
<dbReference type="OrthoDB" id="9805314at2"/>
<evidence type="ECO:0000256" key="5">
    <source>
        <dbReference type="ARBA" id="ARBA00023136"/>
    </source>
</evidence>
<gene>
    <name evidence="7" type="ORF">P409_22845</name>
</gene>
<dbReference type="InterPro" id="IPR005496">
    <property type="entry name" value="Integral_membrane_TerC"/>
</dbReference>
<accession>A0A0A0D2A8</accession>
<feature type="transmembrane region" description="Helical" evidence="6">
    <location>
        <begin position="212"/>
        <end position="230"/>
    </location>
</feature>
<feature type="transmembrane region" description="Helical" evidence="6">
    <location>
        <begin position="56"/>
        <end position="77"/>
    </location>
</feature>
<comment type="caution">
    <text evidence="7">The sequence shown here is derived from an EMBL/GenBank/DDBJ whole genome shotgun (WGS) entry which is preliminary data.</text>
</comment>
<feature type="transmembrane region" description="Helical" evidence="6">
    <location>
        <begin position="89"/>
        <end position="110"/>
    </location>
</feature>
<feature type="transmembrane region" description="Helical" evidence="6">
    <location>
        <begin position="155"/>
        <end position="174"/>
    </location>
</feature>
<dbReference type="EMBL" id="JANX01000360">
    <property type="protein sequence ID" value="KGM32194.1"/>
    <property type="molecule type" value="Genomic_DNA"/>
</dbReference>
<feature type="transmembrane region" description="Helical" evidence="6">
    <location>
        <begin position="12"/>
        <end position="35"/>
    </location>
</feature>
<dbReference type="PANTHER" id="PTHR30238">
    <property type="entry name" value="MEMBRANE BOUND PREDICTED REDOX MODULATOR"/>
    <property type="match status" value="1"/>
</dbReference>
<proteinExistence type="inferred from homology"/>
<evidence type="ECO:0000256" key="3">
    <source>
        <dbReference type="ARBA" id="ARBA00022692"/>
    </source>
</evidence>
<dbReference type="GO" id="GO:0016020">
    <property type="term" value="C:membrane"/>
    <property type="evidence" value="ECO:0007669"/>
    <property type="project" value="UniProtKB-SubCell"/>
</dbReference>
<evidence type="ECO:0000313" key="7">
    <source>
        <dbReference type="EMBL" id="KGM32194.1"/>
    </source>
</evidence>
<evidence type="ECO:0000313" key="8">
    <source>
        <dbReference type="Proteomes" id="UP000029995"/>
    </source>
</evidence>
<dbReference type="AlphaFoldDB" id="A0A0A0D2A8"/>
<comment type="subcellular location">
    <subcellularLocation>
        <location evidence="1">Membrane</location>
        <topology evidence="1">Multi-pass membrane protein</topology>
    </subcellularLocation>
</comment>
<name>A0A0A0D2A8_9PROT</name>
<keyword evidence="3 6" id="KW-0812">Transmembrane</keyword>
<sequence>MLDFLADPQIWASFITLAVLEIILGIDNIIFIAIATEKLPESQRASARRVGLILALLLRLVFLAMISWIIGLTTPVFSAFGQDVSWRDLILLAGGLFLLYKATIEVHAAIEEKEEGHAIKAASFAAIIGQIIILDLVFSLDSVITAVGMTDNLPVMYAAVIVAVGTMLAASGPISRFVHRHPTVKMLALSFLLLVGVALVADGLHFHIPRGYLYFAIAFSLGVEVLNLLAKRSHARRAGAAAAPKKQL</sequence>
<evidence type="ECO:0000256" key="1">
    <source>
        <dbReference type="ARBA" id="ARBA00004141"/>
    </source>
</evidence>